<dbReference type="GO" id="GO:0061503">
    <property type="term" value="F:tRNA threonylcarbamoyladenosine dehydratase"/>
    <property type="evidence" value="ECO:0007669"/>
    <property type="project" value="TreeGrafter"/>
</dbReference>
<feature type="transmembrane region" description="Helical" evidence="13">
    <location>
        <begin position="303"/>
        <end position="321"/>
    </location>
</feature>
<evidence type="ECO:0000256" key="6">
    <source>
        <dbReference type="ARBA" id="ARBA00022787"/>
    </source>
</evidence>
<dbReference type="PANTHER" id="PTHR43267:SF2">
    <property type="entry name" value="TRNA THREONYLCARBAMOYLADENOSINE DEHYDRATASE 1-RELATED"/>
    <property type="match status" value="1"/>
</dbReference>
<feature type="transmembrane region" description="Helical" evidence="13">
    <location>
        <begin position="148"/>
        <end position="168"/>
    </location>
</feature>
<sequence length="702" mass="76857">MSFDYSSLPPSYYTTFLPATSTNTPSAPHKSSKTRSKDRDHSIDPEGASSVSSKDRKHHKSSSSSSSSKHKSSKDNKDPSSSSSRSKDKGKDKDKRKKSKHHKKKKDRKDSSSSSSSSSEPEVDNMSNSFSMQSMGSSLSSLASSHRAQLAATALVSGLVVGGTILGYQNSKRRVRTQMLKESISHISDDEGDEAMERSVDLSHFLAHSATPSSTFNSTTSHPPPYTLSSTSNPTISTTIPRNSEHQSTPRSITDAESAVLAKRAQSLAAKNKPIPEELILEQLSRNHSFLGTQGLRTIRSSFVVIVGLGGVGSWCATMLVRSGIGRVRLIDFDQVTLSSLNRHAVATLEDVGTPKVLAMKKRLEAVAPWVEIEACVELWTEKDAKRLLDGEPDWVVDAIDNIDTKVDLLAYCHGQKIPVISSMGAGCKSDPTRILIGDISETTEDPLSKSTRRKLRQRGIPTGITVVYSTEKPGPGKAQLLPLAEDEHEKGSVSELGVLENFRVRILPVLGTMPATFGLAAANHVLCKLAEYPLEYLPGQTRFRPQFYGQVVNQLVAVESRIRDNLPGLKVPVSEADAGYIVEEIFGGKSVISGLGNRLQLVRWYSPIGSRFDDGTTGEYTNGEIDEKEIKKRMQKVGVGIDGAIFLKLSDLVVMTKEEVKIHEKRVLIGGESPVTVWGQEVQDLVEKKWKQERAFSQWRD</sequence>
<evidence type="ECO:0000313" key="15">
    <source>
        <dbReference type="EMBL" id="KAF3225964.1"/>
    </source>
</evidence>
<dbReference type="GO" id="GO:0005741">
    <property type="term" value="C:mitochondrial outer membrane"/>
    <property type="evidence" value="ECO:0007669"/>
    <property type="project" value="UniProtKB-SubCell"/>
</dbReference>
<protein>
    <recommendedName>
        <fullName evidence="14">THIF-type NAD/FAD binding fold domain-containing protein</fullName>
    </recommendedName>
</protein>
<comment type="function">
    <text evidence="11">Catalyzes the ATP-dependent dehydration of threonylcarbamoyladenosine at position 37 (t(6)A37) to form cyclic t(6)A37 (ct(6)A37) in tRNAs that read codons beginning with adenine.</text>
</comment>
<dbReference type="InterPro" id="IPR045886">
    <property type="entry name" value="ThiF/MoeB/HesA"/>
</dbReference>
<dbReference type="GO" id="GO:0061504">
    <property type="term" value="P:cyclic threonylcarbamoyladenosine biosynthetic process"/>
    <property type="evidence" value="ECO:0007669"/>
    <property type="project" value="TreeGrafter"/>
</dbReference>
<accession>A0A6G1MIG6</accession>
<reference evidence="15 16" key="1">
    <citation type="submission" date="2019-06" db="EMBL/GenBank/DDBJ databases">
        <authorList>
            <person name="Palmer J.M."/>
        </authorList>
    </citation>
    <scope>NUCLEOTIDE SEQUENCE [LARGE SCALE GENOMIC DNA]</scope>
    <source>
        <strain evidence="15 16">TWF191</strain>
    </source>
</reference>
<comment type="subcellular location">
    <subcellularLocation>
        <location evidence="1">Mitochondrion outer membrane</location>
        <topology evidence="1">Multi-pass membrane protein</topology>
    </subcellularLocation>
</comment>
<dbReference type="CDD" id="cd00755">
    <property type="entry name" value="YgdL_like"/>
    <property type="match status" value="1"/>
</dbReference>
<evidence type="ECO:0000256" key="7">
    <source>
        <dbReference type="ARBA" id="ARBA00022840"/>
    </source>
</evidence>
<feature type="compositionally biased region" description="Low complexity" evidence="12">
    <location>
        <begin position="126"/>
        <end position="136"/>
    </location>
</feature>
<dbReference type="GO" id="GO:0005524">
    <property type="term" value="F:ATP binding"/>
    <property type="evidence" value="ECO:0007669"/>
    <property type="project" value="UniProtKB-KW"/>
</dbReference>
<evidence type="ECO:0000259" key="14">
    <source>
        <dbReference type="Pfam" id="PF00899"/>
    </source>
</evidence>
<feature type="domain" description="THIF-type NAD/FAD binding fold" evidence="14">
    <location>
        <begin position="286"/>
        <end position="538"/>
    </location>
</feature>
<evidence type="ECO:0000313" key="16">
    <source>
        <dbReference type="Proteomes" id="UP000483672"/>
    </source>
</evidence>
<evidence type="ECO:0000256" key="9">
    <source>
        <dbReference type="ARBA" id="ARBA00023128"/>
    </source>
</evidence>
<dbReference type="Proteomes" id="UP000483672">
    <property type="component" value="Unassembled WGS sequence"/>
</dbReference>
<evidence type="ECO:0000256" key="3">
    <source>
        <dbReference type="ARBA" id="ARBA00022598"/>
    </source>
</evidence>
<feature type="region of interest" description="Disordered" evidence="12">
    <location>
        <begin position="211"/>
        <end position="253"/>
    </location>
</feature>
<name>A0A6G1MIG6_ORBOL</name>
<keyword evidence="10 13" id="KW-0472">Membrane</keyword>
<dbReference type="AlphaFoldDB" id="A0A6G1MIG6"/>
<feature type="compositionally biased region" description="Polar residues" evidence="12">
    <location>
        <begin position="1"/>
        <end position="26"/>
    </location>
</feature>
<feature type="compositionally biased region" description="Basic and acidic residues" evidence="12">
    <location>
        <begin position="35"/>
        <end position="44"/>
    </location>
</feature>
<gene>
    <name evidence="15" type="ORF">TWF191_004990</name>
</gene>
<keyword evidence="7" id="KW-0067">ATP-binding</keyword>
<evidence type="ECO:0000256" key="8">
    <source>
        <dbReference type="ARBA" id="ARBA00022989"/>
    </source>
</evidence>
<feature type="compositionally biased region" description="Polar residues" evidence="12">
    <location>
        <begin position="211"/>
        <end position="221"/>
    </location>
</feature>
<evidence type="ECO:0000256" key="13">
    <source>
        <dbReference type="SAM" id="Phobius"/>
    </source>
</evidence>
<keyword evidence="8 13" id="KW-1133">Transmembrane helix</keyword>
<dbReference type="FunFam" id="3.40.50.720:FF:000125">
    <property type="entry name" value="tRNA threonylcarbamoyladenosine dehydratase 2-like"/>
    <property type="match status" value="1"/>
</dbReference>
<dbReference type="EMBL" id="WIPF01000025">
    <property type="protein sequence ID" value="KAF3225964.1"/>
    <property type="molecule type" value="Genomic_DNA"/>
</dbReference>
<feature type="compositionally biased region" description="Low complexity" evidence="12">
    <location>
        <begin position="229"/>
        <end position="241"/>
    </location>
</feature>
<dbReference type="SUPFAM" id="SSF69572">
    <property type="entry name" value="Activating enzymes of the ubiquitin-like proteins"/>
    <property type="match status" value="1"/>
</dbReference>
<dbReference type="PANTHER" id="PTHR43267">
    <property type="entry name" value="TRNA THREONYLCARBAMOYLADENOSINE DEHYDRATASE"/>
    <property type="match status" value="1"/>
</dbReference>
<keyword evidence="4 13" id="KW-0812">Transmembrane</keyword>
<dbReference type="Pfam" id="PF00899">
    <property type="entry name" value="ThiF"/>
    <property type="match status" value="1"/>
</dbReference>
<dbReference type="Gene3D" id="3.40.50.720">
    <property type="entry name" value="NAD(P)-binding Rossmann-like Domain"/>
    <property type="match status" value="1"/>
</dbReference>
<evidence type="ECO:0000256" key="5">
    <source>
        <dbReference type="ARBA" id="ARBA00022741"/>
    </source>
</evidence>
<keyword evidence="3" id="KW-0436">Ligase</keyword>
<dbReference type="InterPro" id="IPR035985">
    <property type="entry name" value="Ubiquitin-activating_enz"/>
</dbReference>
<keyword evidence="6" id="KW-1000">Mitochondrion outer membrane</keyword>
<evidence type="ECO:0000256" key="11">
    <source>
        <dbReference type="ARBA" id="ARBA00060084"/>
    </source>
</evidence>
<evidence type="ECO:0000256" key="1">
    <source>
        <dbReference type="ARBA" id="ARBA00004374"/>
    </source>
</evidence>
<dbReference type="GO" id="GO:0008641">
    <property type="term" value="F:ubiquitin-like modifier activating enzyme activity"/>
    <property type="evidence" value="ECO:0007669"/>
    <property type="project" value="InterPro"/>
</dbReference>
<comment type="similarity">
    <text evidence="2">Belongs to the HesA/MoeB/ThiF family.</text>
</comment>
<keyword evidence="5" id="KW-0547">Nucleotide-binding</keyword>
<feature type="compositionally biased region" description="Basic residues" evidence="12">
    <location>
        <begin position="94"/>
        <end position="107"/>
    </location>
</feature>
<keyword evidence="9" id="KW-0496">Mitochondrion</keyword>
<comment type="caution">
    <text evidence="15">The sequence shown here is derived from an EMBL/GenBank/DDBJ whole genome shotgun (WGS) entry which is preliminary data.</text>
</comment>
<evidence type="ECO:0000256" key="4">
    <source>
        <dbReference type="ARBA" id="ARBA00022692"/>
    </source>
</evidence>
<dbReference type="InterPro" id="IPR000594">
    <property type="entry name" value="ThiF_NAD_FAD-bd"/>
</dbReference>
<proteinExistence type="inferred from homology"/>
<evidence type="ECO:0000256" key="2">
    <source>
        <dbReference type="ARBA" id="ARBA00009919"/>
    </source>
</evidence>
<evidence type="ECO:0000256" key="10">
    <source>
        <dbReference type="ARBA" id="ARBA00023136"/>
    </source>
</evidence>
<evidence type="ECO:0000256" key="12">
    <source>
        <dbReference type="SAM" id="MobiDB-lite"/>
    </source>
</evidence>
<feature type="region of interest" description="Disordered" evidence="12">
    <location>
        <begin position="1"/>
        <end position="136"/>
    </location>
</feature>
<organism evidence="15 16">
    <name type="scientific">Orbilia oligospora</name>
    <name type="common">Nematode-trapping fungus</name>
    <name type="synonym">Arthrobotrys oligospora</name>
    <dbReference type="NCBI Taxonomy" id="2813651"/>
    <lineage>
        <taxon>Eukaryota</taxon>
        <taxon>Fungi</taxon>
        <taxon>Dikarya</taxon>
        <taxon>Ascomycota</taxon>
        <taxon>Pezizomycotina</taxon>
        <taxon>Orbiliomycetes</taxon>
        <taxon>Orbiliales</taxon>
        <taxon>Orbiliaceae</taxon>
        <taxon>Orbilia</taxon>
    </lineage>
</organism>